<accession>A0A8C9WGL0</accession>
<proteinExistence type="predicted"/>
<feature type="domain" description="F-box" evidence="1">
    <location>
        <begin position="7"/>
        <end position="47"/>
    </location>
</feature>
<reference evidence="2 3" key="1">
    <citation type="submission" date="2019-04" db="EMBL/GenBank/DDBJ databases">
        <authorList>
            <consortium name="Wellcome Sanger Institute Data Sharing"/>
        </authorList>
    </citation>
    <scope>NUCLEOTIDE SEQUENCE [LARGE SCALE GENOMIC DNA]</scope>
</reference>
<dbReference type="Gene3D" id="1.20.1280.50">
    <property type="match status" value="1"/>
</dbReference>
<evidence type="ECO:0000259" key="1">
    <source>
        <dbReference type="SMART" id="SM00256"/>
    </source>
</evidence>
<dbReference type="InterPro" id="IPR001810">
    <property type="entry name" value="F-box_dom"/>
</dbReference>
<dbReference type="Ensembl" id="ENSSFOT00015053597.1">
    <property type="protein sequence ID" value="ENSSFOP00015073535.1"/>
    <property type="gene ID" value="ENSSFOG00015029308.1"/>
</dbReference>
<evidence type="ECO:0000313" key="3">
    <source>
        <dbReference type="Proteomes" id="UP000694397"/>
    </source>
</evidence>
<dbReference type="SUPFAM" id="SSF81383">
    <property type="entry name" value="F-box domain"/>
    <property type="match status" value="1"/>
</dbReference>
<reference evidence="2" key="3">
    <citation type="submission" date="2025-09" db="UniProtKB">
        <authorList>
            <consortium name="Ensembl"/>
        </authorList>
    </citation>
    <scope>IDENTIFICATION</scope>
</reference>
<dbReference type="AlphaFoldDB" id="A0A8C9WGL0"/>
<reference evidence="2" key="2">
    <citation type="submission" date="2025-08" db="UniProtKB">
        <authorList>
            <consortium name="Ensembl"/>
        </authorList>
    </citation>
    <scope>IDENTIFICATION</scope>
</reference>
<dbReference type="GeneTree" id="ENSGT00940000180386"/>
<protein>
    <recommendedName>
        <fullName evidence="1">F-box domain-containing protein</fullName>
    </recommendedName>
</protein>
<dbReference type="Pfam" id="PF12937">
    <property type="entry name" value="F-box-like"/>
    <property type="match status" value="1"/>
</dbReference>
<keyword evidence="3" id="KW-1185">Reference proteome</keyword>
<dbReference type="InterPro" id="IPR036047">
    <property type="entry name" value="F-box-like_dom_sf"/>
</dbReference>
<organism evidence="2 3">
    <name type="scientific">Scleropages formosus</name>
    <name type="common">Asian bonytongue</name>
    <name type="synonym">Osteoglossum formosum</name>
    <dbReference type="NCBI Taxonomy" id="113540"/>
    <lineage>
        <taxon>Eukaryota</taxon>
        <taxon>Metazoa</taxon>
        <taxon>Chordata</taxon>
        <taxon>Craniata</taxon>
        <taxon>Vertebrata</taxon>
        <taxon>Euteleostomi</taxon>
        <taxon>Actinopterygii</taxon>
        <taxon>Neopterygii</taxon>
        <taxon>Teleostei</taxon>
        <taxon>Osteoglossocephala</taxon>
        <taxon>Osteoglossomorpha</taxon>
        <taxon>Osteoglossiformes</taxon>
        <taxon>Osteoglossidae</taxon>
        <taxon>Scleropages</taxon>
    </lineage>
</organism>
<sequence length="133" mass="15086">MAALAQLPQEVWLLVLSFLEPKDRAHIRASCQFFRRLADHPCLWRKHTVLLKEGRSFNRGLWRTLRRRRPGAIVIQKATIRALESMSTQLPWLASLTIEHPTPCVAGLGSGSPRPRMGQAVQMVCVFASIFDI</sequence>
<dbReference type="Proteomes" id="UP000694397">
    <property type="component" value="Chromosome 15"/>
</dbReference>
<evidence type="ECO:0000313" key="2">
    <source>
        <dbReference type="Ensembl" id="ENSSFOP00015073535.1"/>
    </source>
</evidence>
<name>A0A8C9WGL0_SCLFO</name>
<dbReference type="SMART" id="SM00256">
    <property type="entry name" value="FBOX"/>
    <property type="match status" value="1"/>
</dbReference>
<dbReference type="OrthoDB" id="3219396at2759"/>